<gene>
    <name evidence="1" type="ORF">ACFQMH_16150</name>
</gene>
<accession>A0ABW2E373</accession>
<dbReference type="InterPro" id="IPR047676">
    <property type="entry name" value="FxLYD_dom"/>
</dbReference>
<dbReference type="PROSITE" id="PS51257">
    <property type="entry name" value="PROKAR_LIPOPROTEIN"/>
    <property type="match status" value="1"/>
</dbReference>
<sequence>MAGHRAHGGTGAALTAAVAVVATALAGCSDEGDDTGPPSDAASAASAASRAASAASSLASEGSDALASATAEAGRWLEEIQEGADVRGDVRLGDPGIDADGRTTVEVTARNTAESAKSFAVQVNLTDPDGNLLDTVVVTVSDVPAGKSGRATARSTHDLSGDVRAVVARAVRY</sequence>
<dbReference type="Proteomes" id="UP001596409">
    <property type="component" value="Unassembled WGS sequence"/>
</dbReference>
<protein>
    <submittedName>
        <fullName evidence="1">FxLYD domain-containing protein</fullName>
    </submittedName>
</protein>
<organism evidence="1 2">
    <name type="scientific">Streptomyces viridiviolaceus</name>
    <dbReference type="NCBI Taxonomy" id="68282"/>
    <lineage>
        <taxon>Bacteria</taxon>
        <taxon>Bacillati</taxon>
        <taxon>Actinomycetota</taxon>
        <taxon>Actinomycetes</taxon>
        <taxon>Kitasatosporales</taxon>
        <taxon>Streptomycetaceae</taxon>
        <taxon>Streptomyces</taxon>
    </lineage>
</organism>
<name>A0ABW2E373_9ACTN</name>
<evidence type="ECO:0000313" key="1">
    <source>
        <dbReference type="EMBL" id="MFC7013216.1"/>
    </source>
</evidence>
<evidence type="ECO:0000313" key="2">
    <source>
        <dbReference type="Proteomes" id="UP001596409"/>
    </source>
</evidence>
<proteinExistence type="predicted"/>
<dbReference type="RefSeq" id="WP_189869463.1">
    <property type="nucleotide sequence ID" value="NZ_BMWA01000004.1"/>
</dbReference>
<reference evidence="2" key="1">
    <citation type="journal article" date="2019" name="Int. J. Syst. Evol. Microbiol.">
        <title>The Global Catalogue of Microorganisms (GCM) 10K type strain sequencing project: providing services to taxonomists for standard genome sequencing and annotation.</title>
        <authorList>
            <consortium name="The Broad Institute Genomics Platform"/>
            <consortium name="The Broad Institute Genome Sequencing Center for Infectious Disease"/>
            <person name="Wu L."/>
            <person name="Ma J."/>
        </authorList>
    </citation>
    <scope>NUCLEOTIDE SEQUENCE [LARGE SCALE GENOMIC DNA]</scope>
    <source>
        <strain evidence="2">JCM 4855</strain>
    </source>
</reference>
<keyword evidence="2" id="KW-1185">Reference proteome</keyword>
<dbReference type="NCBIfam" id="NF038353">
    <property type="entry name" value="FxLYD_dom"/>
    <property type="match status" value="1"/>
</dbReference>
<comment type="caution">
    <text evidence="1">The sequence shown here is derived from an EMBL/GenBank/DDBJ whole genome shotgun (WGS) entry which is preliminary data.</text>
</comment>
<dbReference type="EMBL" id="JBHSYM010000030">
    <property type="protein sequence ID" value="MFC7013216.1"/>
    <property type="molecule type" value="Genomic_DNA"/>
</dbReference>